<reference evidence="2 3" key="1">
    <citation type="journal article" date="2012" name="Nat. Biotechnol.">
        <title>Draft genome sequence of pigeonpea (Cajanus cajan), an orphan legume crop of resource-poor farmers.</title>
        <authorList>
            <person name="Varshney R.K."/>
            <person name="Chen W."/>
            <person name="Li Y."/>
            <person name="Bharti A.K."/>
            <person name="Saxena R.K."/>
            <person name="Schlueter J.A."/>
            <person name="Donoghue M.T."/>
            <person name="Azam S."/>
            <person name="Fan G."/>
            <person name="Whaley A.M."/>
            <person name="Farmer A.D."/>
            <person name="Sheridan J."/>
            <person name="Iwata A."/>
            <person name="Tuteja R."/>
            <person name="Penmetsa R.V."/>
            <person name="Wu W."/>
            <person name="Upadhyaya H.D."/>
            <person name="Yang S.P."/>
            <person name="Shah T."/>
            <person name="Saxena K.B."/>
            <person name="Michael T."/>
            <person name="McCombie W.R."/>
            <person name="Yang B."/>
            <person name="Zhang G."/>
            <person name="Yang H."/>
            <person name="Wang J."/>
            <person name="Spillane C."/>
            <person name="Cook D.R."/>
            <person name="May G.D."/>
            <person name="Xu X."/>
            <person name="Jackson S.A."/>
        </authorList>
    </citation>
    <scope>NUCLEOTIDE SEQUENCE [LARGE SCALE GENOMIC DNA]</scope>
    <source>
        <strain evidence="3">cv. Asha</strain>
    </source>
</reference>
<feature type="domain" description="MATH" evidence="1">
    <location>
        <begin position="19"/>
        <end position="154"/>
    </location>
</feature>
<dbReference type="SMART" id="SM00061">
    <property type="entry name" value="MATH"/>
    <property type="match status" value="2"/>
</dbReference>
<dbReference type="InterPro" id="IPR002083">
    <property type="entry name" value="MATH/TRAF_dom"/>
</dbReference>
<dbReference type="Proteomes" id="UP000075243">
    <property type="component" value="Chromosome 11"/>
</dbReference>
<dbReference type="InterPro" id="IPR008974">
    <property type="entry name" value="TRAF-like"/>
</dbReference>
<keyword evidence="3" id="KW-1185">Reference proteome</keyword>
<dbReference type="Pfam" id="PF22486">
    <property type="entry name" value="MATH_2"/>
    <property type="match status" value="2"/>
</dbReference>
<organism evidence="2 3">
    <name type="scientific">Cajanus cajan</name>
    <name type="common">Pigeon pea</name>
    <name type="synonym">Cajanus indicus</name>
    <dbReference type="NCBI Taxonomy" id="3821"/>
    <lineage>
        <taxon>Eukaryota</taxon>
        <taxon>Viridiplantae</taxon>
        <taxon>Streptophyta</taxon>
        <taxon>Embryophyta</taxon>
        <taxon>Tracheophyta</taxon>
        <taxon>Spermatophyta</taxon>
        <taxon>Magnoliopsida</taxon>
        <taxon>eudicotyledons</taxon>
        <taxon>Gunneridae</taxon>
        <taxon>Pentapetalae</taxon>
        <taxon>rosids</taxon>
        <taxon>fabids</taxon>
        <taxon>Fabales</taxon>
        <taxon>Fabaceae</taxon>
        <taxon>Papilionoideae</taxon>
        <taxon>50 kb inversion clade</taxon>
        <taxon>NPAAA clade</taxon>
        <taxon>indigoferoid/millettioid clade</taxon>
        <taxon>Phaseoleae</taxon>
        <taxon>Cajanus</taxon>
    </lineage>
</organism>
<dbReference type="STRING" id="3821.A0A151SSK2"/>
<sequence>MSFTNNIADITRSIVDAPPAHYVVKVQSFSLLAKNSIERYESGNFEAGGYKWKLALYPNGNKRRNVMDHISLYLLLDDTSSLHHGWEIYVYFRFFLYDQKNDNYLVVQDTVRKERRFHKMKVEWGFDQFLPLKDFNLASKGYLVDDTCAFGAEVFVCKERSTGRGECLVMMKEIITYKHLYVFDNLSKLDSECYDSKPFNAGNYKWKIKLYPKGKDVEMGNYLSLYLALADPSALSPGSKIYAQIILRILDQKQAKHHFGKANYWFSASTHENGASRFMPINNFTNQNLGYVVKDTCFAEAEVIVLGVVDDLP</sequence>
<dbReference type="Gramene" id="C.cajan_03913.t">
    <property type="protein sequence ID" value="C.cajan_03913.t"/>
    <property type="gene ID" value="C.cajan_03913"/>
</dbReference>
<dbReference type="EMBL" id="CM003613">
    <property type="protein sequence ID" value="KYP57729.1"/>
    <property type="molecule type" value="Genomic_DNA"/>
</dbReference>
<feature type="domain" description="MATH" evidence="1">
    <location>
        <begin position="176"/>
        <end position="303"/>
    </location>
</feature>
<accession>A0A151SSK2</accession>
<protein>
    <submittedName>
        <fullName evidence="2">Ubiquitin carboxyl-terminal hydrolase 12</fullName>
    </submittedName>
</protein>
<evidence type="ECO:0000313" key="3">
    <source>
        <dbReference type="Proteomes" id="UP000075243"/>
    </source>
</evidence>
<gene>
    <name evidence="2" type="ORF">KK1_004003</name>
</gene>
<evidence type="ECO:0000259" key="1">
    <source>
        <dbReference type="PROSITE" id="PS50144"/>
    </source>
</evidence>
<dbReference type="OMA" id="HYILKIM"/>
<dbReference type="PANTHER" id="PTHR46162:SF2">
    <property type="entry name" value="ANKYRIN REPEAT-CONTAINING PROTEIN-RELATED"/>
    <property type="match status" value="1"/>
</dbReference>
<dbReference type="Gene3D" id="2.60.210.10">
    <property type="entry name" value="Apoptosis, Tumor Necrosis Factor Receptor Associated Protein 2, Chain A"/>
    <property type="match status" value="2"/>
</dbReference>
<name>A0A151SSK2_CAJCA</name>
<dbReference type="SUPFAM" id="SSF49599">
    <property type="entry name" value="TRAF domain-like"/>
    <property type="match status" value="2"/>
</dbReference>
<keyword evidence="2" id="KW-0378">Hydrolase</keyword>
<proteinExistence type="predicted"/>
<dbReference type="PROSITE" id="PS50144">
    <property type="entry name" value="MATH"/>
    <property type="match status" value="2"/>
</dbReference>
<dbReference type="PANTHER" id="PTHR46162">
    <property type="entry name" value="TRAF-LIKE FAMILY PROTEIN"/>
    <property type="match status" value="1"/>
</dbReference>
<dbReference type="AlphaFoldDB" id="A0A151SSK2"/>
<evidence type="ECO:0000313" key="2">
    <source>
        <dbReference type="EMBL" id="KYP57729.1"/>
    </source>
</evidence>
<dbReference type="GO" id="GO:0016787">
    <property type="term" value="F:hydrolase activity"/>
    <property type="evidence" value="ECO:0007669"/>
    <property type="project" value="UniProtKB-KW"/>
</dbReference>
<dbReference type="CDD" id="cd00121">
    <property type="entry name" value="MATH"/>
    <property type="match status" value="2"/>
</dbReference>